<feature type="chain" id="PRO_5026723818" evidence="3">
    <location>
        <begin position="20"/>
        <end position="213"/>
    </location>
</feature>
<dbReference type="InterPro" id="IPR018635">
    <property type="entry name" value="UPF0319"/>
</dbReference>
<sequence length="213" mass="24020">MPRIILFTLLCWFSGSVFAAQLSAENGLELLLINGKKAKSYGKHADKAVDLYPATYQIVARFDDEVKRGARSTIFTSKPYILTVAMGEDDLVLTIPRLKFESQATAFFRKPSWTLTNKTTGLNTNLQSEKLVGSGFGSFKNMEQAIADYNRKNGIVFEDGQAQNLEEVLVSVEENGSVSIDGDTFTQLKLWYTKATDEEKKSFRKWMIEQDFQ</sequence>
<proteinExistence type="inferred from homology"/>
<keyword evidence="2 3" id="KW-0732">Signal</keyword>
<evidence type="ECO:0000313" key="4">
    <source>
        <dbReference type="EMBL" id="NGN98090.1"/>
    </source>
</evidence>
<dbReference type="PANTHER" id="PTHR38108">
    <property type="entry name" value="UPF0319 PROTEIN YCCT"/>
    <property type="match status" value="1"/>
</dbReference>
<feature type="signal peptide" evidence="3">
    <location>
        <begin position="1"/>
        <end position="19"/>
    </location>
</feature>
<dbReference type="Pfam" id="PF09829">
    <property type="entry name" value="DUF2057"/>
    <property type="match status" value="1"/>
</dbReference>
<reference evidence="4 5" key="1">
    <citation type="submission" date="2020-02" db="EMBL/GenBank/DDBJ databases">
        <title>The draft genome of Grimontia sedimenta sp. nov., isolated from benthic sediments near coral reefs south of Kuwait.</title>
        <authorList>
            <person name="Mahmoud H.M."/>
            <person name="Jose L."/>
            <person name="Eapen S."/>
        </authorList>
    </citation>
    <scope>NUCLEOTIDE SEQUENCE [LARGE SCALE GENOMIC DNA]</scope>
    <source>
        <strain evidence="4 5">S25</strain>
    </source>
</reference>
<keyword evidence="5" id="KW-1185">Reference proteome</keyword>
<comment type="similarity">
    <text evidence="1">Belongs to the UPF0319 family.</text>
</comment>
<organism evidence="4 5">
    <name type="scientific">Grimontia sedimenti</name>
    <dbReference type="NCBI Taxonomy" id="2711294"/>
    <lineage>
        <taxon>Bacteria</taxon>
        <taxon>Pseudomonadati</taxon>
        <taxon>Pseudomonadota</taxon>
        <taxon>Gammaproteobacteria</taxon>
        <taxon>Vibrionales</taxon>
        <taxon>Vibrionaceae</taxon>
        <taxon>Grimontia</taxon>
    </lineage>
</organism>
<protein>
    <submittedName>
        <fullName evidence="4">DUF2057 domain-containing protein</fullName>
    </submittedName>
</protein>
<dbReference type="AlphaFoldDB" id="A0A6M1RCW2"/>
<dbReference type="PANTHER" id="PTHR38108:SF1">
    <property type="entry name" value="UPF0319 PROTEIN YCCT"/>
    <property type="match status" value="1"/>
</dbReference>
<name>A0A6M1RCW2_9GAMM</name>
<evidence type="ECO:0000256" key="3">
    <source>
        <dbReference type="SAM" id="SignalP"/>
    </source>
</evidence>
<evidence type="ECO:0000313" key="5">
    <source>
        <dbReference type="Proteomes" id="UP000473008"/>
    </source>
</evidence>
<accession>A0A6M1RCW2</accession>
<evidence type="ECO:0000256" key="2">
    <source>
        <dbReference type="ARBA" id="ARBA00022729"/>
    </source>
</evidence>
<comment type="caution">
    <text evidence="4">The sequence shown here is derived from an EMBL/GenBank/DDBJ whole genome shotgun (WGS) entry which is preliminary data.</text>
</comment>
<dbReference type="EMBL" id="JAALDL010000006">
    <property type="protein sequence ID" value="NGN98090.1"/>
    <property type="molecule type" value="Genomic_DNA"/>
</dbReference>
<evidence type="ECO:0000256" key="1">
    <source>
        <dbReference type="ARBA" id="ARBA00008490"/>
    </source>
</evidence>
<dbReference type="Proteomes" id="UP000473008">
    <property type="component" value="Unassembled WGS sequence"/>
</dbReference>
<gene>
    <name evidence="4" type="ORF">G5S52_10610</name>
</gene>
<dbReference type="RefSeq" id="WP_165013394.1">
    <property type="nucleotide sequence ID" value="NZ_JAALDL010000006.1"/>
</dbReference>